<evidence type="ECO:0000259" key="2">
    <source>
        <dbReference type="Pfam" id="PF01261"/>
    </source>
</evidence>
<dbReference type="Gene3D" id="3.20.20.150">
    <property type="entry name" value="Divalent-metal-dependent TIM barrel enzymes"/>
    <property type="match status" value="1"/>
</dbReference>
<evidence type="ECO:0000313" key="3">
    <source>
        <dbReference type="EMBL" id="MPM57164.1"/>
    </source>
</evidence>
<dbReference type="InterPro" id="IPR036237">
    <property type="entry name" value="Xyl_isomerase-like_sf"/>
</dbReference>
<gene>
    <name evidence="3" type="ORF">SDC9_103985</name>
</gene>
<dbReference type="InterPro" id="IPR013022">
    <property type="entry name" value="Xyl_isomerase-like_TIM-brl"/>
</dbReference>
<dbReference type="PANTHER" id="PTHR43489:SF7">
    <property type="entry name" value="3-DEHYDRO-D-GULOSIDE 4-EPIMERASE-RELATED"/>
    <property type="match status" value="1"/>
</dbReference>
<dbReference type="EMBL" id="VSSQ01016121">
    <property type="protein sequence ID" value="MPM57164.1"/>
    <property type="molecule type" value="Genomic_DNA"/>
</dbReference>
<dbReference type="AlphaFoldDB" id="A0A645B608"/>
<sequence>MQLGIHAYAWCSEWSNKTLNILDTAKEEGLDFLEIPLMKLEDFDPKAVLKRKKEVGIDVVTSNVLLADEHDITSDNPAHRRSGIEYLKRCVDATAAVESDCFSGVIYSQYCKATKLPTQNDWEWSAEALREVGEYARQFGMTIGLEPVTRYESNLLNTCEQTMRLLDMVGLDNVQAHLDTYHMNVEEKSFYEATKLAKGRLCHYHFCENDRGIPGSGHVDWDGIFQALKENDYHGRVGMEGFSDITDNMSTWVWRKLAPSGDVFLREGVKFLKAMIAKYDL</sequence>
<proteinExistence type="predicted"/>
<protein>
    <submittedName>
        <fullName evidence="3">L-ribulose 3-epimerase</fullName>
        <ecNumber evidence="3">5.1.3.31</ecNumber>
    </submittedName>
</protein>
<name>A0A645B608_9ZZZZ</name>
<dbReference type="InterPro" id="IPR050417">
    <property type="entry name" value="Sugar_Epim/Isomerase"/>
</dbReference>
<dbReference type="PANTHER" id="PTHR43489">
    <property type="entry name" value="ISOMERASE"/>
    <property type="match status" value="1"/>
</dbReference>
<dbReference type="SUPFAM" id="SSF51658">
    <property type="entry name" value="Xylose isomerase-like"/>
    <property type="match status" value="1"/>
</dbReference>
<evidence type="ECO:0000256" key="1">
    <source>
        <dbReference type="ARBA" id="ARBA00023235"/>
    </source>
</evidence>
<accession>A0A645B608</accession>
<dbReference type="Pfam" id="PF01261">
    <property type="entry name" value="AP_endonuc_2"/>
    <property type="match status" value="1"/>
</dbReference>
<keyword evidence="1 3" id="KW-0413">Isomerase</keyword>
<dbReference type="EC" id="5.1.3.31" evidence="3"/>
<feature type="domain" description="Xylose isomerase-like TIM barrel" evidence="2">
    <location>
        <begin position="23"/>
        <end position="248"/>
    </location>
</feature>
<comment type="caution">
    <text evidence="3">The sequence shown here is derived from an EMBL/GenBank/DDBJ whole genome shotgun (WGS) entry which is preliminary data.</text>
</comment>
<dbReference type="GO" id="GO:0016853">
    <property type="term" value="F:isomerase activity"/>
    <property type="evidence" value="ECO:0007669"/>
    <property type="project" value="UniProtKB-KW"/>
</dbReference>
<reference evidence="3" key="1">
    <citation type="submission" date="2019-08" db="EMBL/GenBank/DDBJ databases">
        <authorList>
            <person name="Kucharzyk K."/>
            <person name="Murdoch R.W."/>
            <person name="Higgins S."/>
            <person name="Loffler F."/>
        </authorList>
    </citation>
    <scope>NUCLEOTIDE SEQUENCE</scope>
</reference>
<organism evidence="3">
    <name type="scientific">bioreactor metagenome</name>
    <dbReference type="NCBI Taxonomy" id="1076179"/>
    <lineage>
        <taxon>unclassified sequences</taxon>
        <taxon>metagenomes</taxon>
        <taxon>ecological metagenomes</taxon>
    </lineage>
</organism>